<keyword evidence="3 11" id="KW-0812">Transmembrane</keyword>
<evidence type="ECO:0000256" key="3">
    <source>
        <dbReference type="ARBA" id="ARBA00022692"/>
    </source>
</evidence>
<evidence type="ECO:0000256" key="8">
    <source>
        <dbReference type="ARBA" id="ARBA00023136"/>
    </source>
</evidence>
<dbReference type="InterPro" id="IPR023837">
    <property type="entry name" value="EccCb-like_Actinobacteria"/>
</dbReference>
<feature type="transmembrane region" description="Helical" evidence="11">
    <location>
        <begin position="18"/>
        <end position="37"/>
    </location>
</feature>
<evidence type="ECO:0000256" key="11">
    <source>
        <dbReference type="SAM" id="Phobius"/>
    </source>
</evidence>
<evidence type="ECO:0000256" key="9">
    <source>
        <dbReference type="PROSITE-ProRule" id="PRU00289"/>
    </source>
</evidence>
<dbReference type="SUPFAM" id="SSF52540">
    <property type="entry name" value="P-loop containing nucleoside triphosphate hydrolases"/>
    <property type="match status" value="3"/>
</dbReference>
<dbReference type="PANTHER" id="PTHR22683">
    <property type="entry name" value="SPORULATION PROTEIN RELATED"/>
    <property type="match status" value="1"/>
</dbReference>
<dbReference type="Proteomes" id="UP001499854">
    <property type="component" value="Unassembled WGS sequence"/>
</dbReference>
<accession>A0ABP5DSP9</accession>
<keyword evidence="4" id="KW-0677">Repeat</keyword>
<dbReference type="InterPro" id="IPR027417">
    <property type="entry name" value="P-loop_NTPase"/>
</dbReference>
<dbReference type="SMART" id="SM00382">
    <property type="entry name" value="AAA"/>
    <property type="match status" value="3"/>
</dbReference>
<dbReference type="PROSITE" id="PS50901">
    <property type="entry name" value="FTSK"/>
    <property type="match status" value="3"/>
</dbReference>
<dbReference type="InterPro" id="IPR003593">
    <property type="entry name" value="AAA+_ATPase"/>
</dbReference>
<evidence type="ECO:0000256" key="4">
    <source>
        <dbReference type="ARBA" id="ARBA00022737"/>
    </source>
</evidence>
<keyword evidence="2" id="KW-1003">Cell membrane</keyword>
<reference evidence="14" key="1">
    <citation type="journal article" date="2019" name="Int. J. Syst. Evol. Microbiol.">
        <title>The Global Catalogue of Microorganisms (GCM) 10K type strain sequencing project: providing services to taxonomists for standard genome sequencing and annotation.</title>
        <authorList>
            <consortium name="The Broad Institute Genomics Platform"/>
            <consortium name="The Broad Institute Genome Sequencing Center for Infectious Disease"/>
            <person name="Wu L."/>
            <person name="Ma J."/>
        </authorList>
    </citation>
    <scope>NUCLEOTIDE SEQUENCE [LARGE SCALE GENOMIC DNA]</scope>
    <source>
        <strain evidence="14">JCM 16013</strain>
    </source>
</reference>
<feature type="domain" description="FtsK" evidence="12">
    <location>
        <begin position="1087"/>
        <end position="1273"/>
    </location>
</feature>
<feature type="region of interest" description="Disordered" evidence="10">
    <location>
        <begin position="1316"/>
        <end position="1411"/>
    </location>
</feature>
<feature type="compositionally biased region" description="Low complexity" evidence="10">
    <location>
        <begin position="1396"/>
        <end position="1405"/>
    </location>
</feature>
<sequence length="1411" mass="151096">MVLQPPPELPRGGGEGHWALNLLPMVAGLGSVVFFFVPGANALMMVVGALTFVSSLVFGAVTAVRQRNGGKGKLADARRDYLRHLAQARAVVVAAAQAQKAATRYANPEPDVLWSLVALRERLWERRPVDPDFLAVRIGRGQARLATQLVPPDTAPLPEVEPMCADALRRLLAVRATLPDQPVAIALRSVSRLIVGGEPAPAAVRALLAQLVTFHSPDELRICVVADGDRIPRWDWLKWLPHVQHPTAHDASGPQRMIYDDPADAEAGLEALFAERPRFTAGITLIDRPHMILILDTAPAKSSGEASLTNTSPSSSASSLLLSDDGLLGVTVLELVPESDARPKRHQMALRIARNRMAILEIPEGRAGADERPFPIRVDALTTAQAESLARQLAPLCLSAGGGDEPLLSALEFTDLLGLADAAEIDPPRLWQRTASSPHDRLRVPIGVGEDGQPVMLDLKEAALGGMGPHGLCVGATGSGKSELLRSLVAALALTHSSEQVNFILADFKGGATFAGLASLPHVAAVITNLADDLTLVDRMRDALTGELNRRQEQLKRAGNVKNVHDYEKIRAARPELVPLPSLLVVVDEFSEMLAARPEFIDTFLQVGRIGRSLGVHLLLASQRLEEGRLRGLDTYLSYRLGLKTFSAAESRAVLGVSDAHNLPSVPGSGYLKYDSEGMTRFKAAYVSGPYGRAKALAVPAARSAQHRQPVRFTALHQAPVVTLYGPPTEPDLTDATSLVVLDAAEGYRQTSASVLDVIVDRLSGFGPPAHQVWLPPLDESPTLDALLPGIAVTEDRGLSATRWPGRGRLVVPIGIVDKPAEQRQDPQVLDLSGAGGHVLVAGGPRAGKSTVLQTLMFALALTHTPREIRFLVVDLGGGTLGPLAALPHVSAVAGRSNPDLVRRIVAEAVGVLDRREAAGQAQAASYDESHVFLVIDGWSAFRSEFEPLEQDVVDIARRGLGFGVHLLASTGRWADVRAQLKDAMATRLELRLGDPMESEMDRRTAAEVPQGMPGRGLTRQKAHSLGGLTDVPPEDLAAAIAKAWPGAPAPRVRMLPARVEHAELPPRIPRQRGAADVVIGIEEAGLAPVALDFAAEPHFMVFGEGGSGKSNFLRLLATTLVAAVDEERLGARFMVVDYRRSLMGTVPERYSAGYAVAGPPALTMMTQLADALRERLPGPDVTAAQLRSRSWRTGKDVYVFVDDYDLVASPTANPLAPLVDLLPYARDIGLHLVVARQSGGAGRAMFDPVLQKLRDLNAPGLLLSGDREEGPLLGGARPSRQPVGRGQLVTRRGGAVLVQTALLPEPEWEVVFEDQTERADAPSDNPTDDEALNDDSSADKDSRTEPRHERDDKAGDEPDDAAQRELESEETGDSTRTTEPGDAAQRELESEETGDSTGTTEPDSTPAPPE</sequence>
<evidence type="ECO:0000256" key="2">
    <source>
        <dbReference type="ARBA" id="ARBA00022475"/>
    </source>
</evidence>
<proteinExistence type="predicted"/>
<protein>
    <submittedName>
        <fullName evidence="13">Type VII secretion protein EccC</fullName>
    </submittedName>
</protein>
<dbReference type="Gene3D" id="3.40.50.300">
    <property type="entry name" value="P-loop containing nucleotide triphosphate hydrolases"/>
    <property type="match status" value="4"/>
</dbReference>
<evidence type="ECO:0000256" key="10">
    <source>
        <dbReference type="SAM" id="MobiDB-lite"/>
    </source>
</evidence>
<dbReference type="NCBIfam" id="TIGR03924">
    <property type="entry name" value="T7SS_EccC_a"/>
    <property type="match status" value="1"/>
</dbReference>
<evidence type="ECO:0000256" key="7">
    <source>
        <dbReference type="ARBA" id="ARBA00022989"/>
    </source>
</evidence>
<comment type="subcellular location">
    <subcellularLocation>
        <location evidence="1">Cell membrane</location>
        <topology evidence="1">Multi-pass membrane protein</topology>
    </subcellularLocation>
</comment>
<keyword evidence="5 9" id="KW-0547">Nucleotide-binding</keyword>
<evidence type="ECO:0000256" key="5">
    <source>
        <dbReference type="ARBA" id="ARBA00022741"/>
    </source>
</evidence>
<feature type="region of interest" description="Disordered" evidence="10">
    <location>
        <begin position="1267"/>
        <end position="1289"/>
    </location>
</feature>
<keyword evidence="14" id="KW-1185">Reference proteome</keyword>
<feature type="binding site" evidence="9">
    <location>
        <begin position="843"/>
        <end position="850"/>
    </location>
    <ligand>
        <name>ATP</name>
        <dbReference type="ChEBI" id="CHEBI:30616"/>
    </ligand>
</feature>
<keyword evidence="8 11" id="KW-0472">Membrane</keyword>
<dbReference type="InterPro" id="IPR023836">
    <property type="entry name" value="EccCa-like_Actinobacteria"/>
</dbReference>
<dbReference type="InterPro" id="IPR002543">
    <property type="entry name" value="FtsK_dom"/>
</dbReference>
<evidence type="ECO:0000313" key="14">
    <source>
        <dbReference type="Proteomes" id="UP001499854"/>
    </source>
</evidence>
<gene>
    <name evidence="13" type="ORF">GCM10009838_55030</name>
</gene>
<evidence type="ECO:0000256" key="1">
    <source>
        <dbReference type="ARBA" id="ARBA00004651"/>
    </source>
</evidence>
<keyword evidence="7 11" id="KW-1133">Transmembrane helix</keyword>
<dbReference type="Pfam" id="PF01580">
    <property type="entry name" value="FtsK_SpoIIIE"/>
    <property type="match status" value="2"/>
</dbReference>
<keyword evidence="6 9" id="KW-0067">ATP-binding</keyword>
<comment type="caution">
    <text evidence="13">The sequence shown here is derived from an EMBL/GenBank/DDBJ whole genome shotgun (WGS) entry which is preliminary data.</text>
</comment>
<organism evidence="13 14">
    <name type="scientific">Catenulispora subtropica</name>
    <dbReference type="NCBI Taxonomy" id="450798"/>
    <lineage>
        <taxon>Bacteria</taxon>
        <taxon>Bacillati</taxon>
        <taxon>Actinomycetota</taxon>
        <taxon>Actinomycetes</taxon>
        <taxon>Catenulisporales</taxon>
        <taxon>Catenulisporaceae</taxon>
        <taxon>Catenulispora</taxon>
    </lineage>
</organism>
<dbReference type="EMBL" id="BAAAQM010000036">
    <property type="protein sequence ID" value="GAA1985664.1"/>
    <property type="molecule type" value="Genomic_DNA"/>
</dbReference>
<evidence type="ECO:0000259" key="12">
    <source>
        <dbReference type="PROSITE" id="PS50901"/>
    </source>
</evidence>
<name>A0ABP5DSP9_9ACTN</name>
<evidence type="ECO:0000256" key="6">
    <source>
        <dbReference type="ARBA" id="ARBA00022840"/>
    </source>
</evidence>
<feature type="binding site" evidence="9">
    <location>
        <begin position="475"/>
        <end position="482"/>
    </location>
    <ligand>
        <name>ATP</name>
        <dbReference type="ChEBI" id="CHEBI:30616"/>
    </ligand>
</feature>
<feature type="compositionally biased region" description="Basic and acidic residues" evidence="10">
    <location>
        <begin position="1338"/>
        <end position="1367"/>
    </location>
</feature>
<dbReference type="NCBIfam" id="TIGR03925">
    <property type="entry name" value="T7SS_EccC_b"/>
    <property type="match status" value="1"/>
</dbReference>
<feature type="domain" description="FtsK" evidence="12">
    <location>
        <begin position="452"/>
        <end position="652"/>
    </location>
</feature>
<feature type="transmembrane region" description="Helical" evidence="11">
    <location>
        <begin position="43"/>
        <end position="64"/>
    </location>
</feature>
<evidence type="ECO:0000313" key="13">
    <source>
        <dbReference type="EMBL" id="GAA1985664.1"/>
    </source>
</evidence>
<dbReference type="InterPro" id="IPR050206">
    <property type="entry name" value="FtsK/SpoIIIE/SftA"/>
</dbReference>
<dbReference type="PANTHER" id="PTHR22683:SF1">
    <property type="entry name" value="TYPE VII SECRETION SYSTEM PROTEIN ESSC"/>
    <property type="match status" value="1"/>
</dbReference>
<feature type="domain" description="FtsK" evidence="12">
    <location>
        <begin position="825"/>
        <end position="1000"/>
    </location>
</feature>
<feature type="binding site" evidence="9">
    <location>
        <begin position="1104"/>
        <end position="1111"/>
    </location>
    <ligand>
        <name>ATP</name>
        <dbReference type="ChEBI" id="CHEBI:30616"/>
    </ligand>
</feature>